<keyword evidence="12" id="KW-0812">Transmembrane</keyword>
<dbReference type="FunFam" id="3.20.20.80:FF:000046">
    <property type="entry name" value="Glucosidase alpha, neutral C"/>
    <property type="match status" value="1"/>
</dbReference>
<keyword evidence="4" id="KW-0732">Signal</keyword>
<feature type="domain" description="DUF5110" evidence="15">
    <location>
        <begin position="845"/>
        <end position="885"/>
    </location>
</feature>
<feature type="domain" description="Glycosyl hydrolase family 31 C-terminal" evidence="16">
    <location>
        <begin position="766"/>
        <end position="826"/>
    </location>
</feature>
<dbReference type="CDD" id="cd06603">
    <property type="entry name" value="GH31_GANC_GANAB_alpha"/>
    <property type="match status" value="1"/>
</dbReference>
<evidence type="ECO:0000256" key="5">
    <source>
        <dbReference type="ARBA" id="ARBA00022801"/>
    </source>
</evidence>
<evidence type="ECO:0000256" key="11">
    <source>
        <dbReference type="SAM" id="MobiDB-lite"/>
    </source>
</evidence>
<evidence type="ECO:0000259" key="15">
    <source>
        <dbReference type="Pfam" id="PF17137"/>
    </source>
</evidence>
<evidence type="ECO:0000256" key="6">
    <source>
        <dbReference type="ARBA" id="ARBA00022824"/>
    </source>
</evidence>
<dbReference type="InterPro" id="IPR017853">
    <property type="entry name" value="GH"/>
</dbReference>
<evidence type="ECO:0000256" key="4">
    <source>
        <dbReference type="ARBA" id="ARBA00022729"/>
    </source>
</evidence>
<dbReference type="GO" id="GO:0005975">
    <property type="term" value="P:carbohydrate metabolic process"/>
    <property type="evidence" value="ECO:0007669"/>
    <property type="project" value="InterPro"/>
</dbReference>
<dbReference type="OrthoDB" id="3237269at2759"/>
<evidence type="ECO:0000256" key="10">
    <source>
        <dbReference type="RuleBase" id="RU361185"/>
    </source>
</evidence>
<dbReference type="FunFam" id="2.60.40.1760:FF:000002">
    <property type="entry name" value="neutral alpha-glucosidase AB isoform X1"/>
    <property type="match status" value="1"/>
</dbReference>
<keyword evidence="7" id="KW-0325">Glycoprotein</keyword>
<dbReference type="STRING" id="46731.A0A3M6TBU7"/>
<comment type="similarity">
    <text evidence="3 10">Belongs to the glycosyl hydrolase 31 family.</text>
</comment>
<gene>
    <name evidence="17" type="ORF">pdam_00017684</name>
</gene>
<keyword evidence="5 10" id="KW-0378">Hydrolase</keyword>
<feature type="compositionally biased region" description="Basic and acidic residues" evidence="11">
    <location>
        <begin position="220"/>
        <end position="236"/>
    </location>
</feature>
<dbReference type="InterPro" id="IPR000322">
    <property type="entry name" value="Glyco_hydro_31_TIM"/>
</dbReference>
<evidence type="ECO:0000256" key="2">
    <source>
        <dbReference type="ARBA" id="ARBA00004833"/>
    </source>
</evidence>
<dbReference type="Pfam" id="PF21365">
    <property type="entry name" value="Glyco_hydro_31_3rd"/>
    <property type="match status" value="1"/>
</dbReference>
<evidence type="ECO:0000313" key="17">
    <source>
        <dbReference type="EMBL" id="RMX38788.1"/>
    </source>
</evidence>
<dbReference type="CDD" id="cd14752">
    <property type="entry name" value="GH31_N"/>
    <property type="match status" value="1"/>
</dbReference>
<protein>
    <recommendedName>
        <fullName evidence="9">Glucosidase II subunit alpha</fullName>
    </recommendedName>
</protein>
<dbReference type="Gene3D" id="2.60.40.1760">
    <property type="entry name" value="glycosyl hydrolase (family 31)"/>
    <property type="match status" value="1"/>
</dbReference>
<feature type="compositionally biased region" description="Basic and acidic residues" evidence="11">
    <location>
        <begin position="275"/>
        <end position="285"/>
    </location>
</feature>
<dbReference type="PANTHER" id="PTHR22762">
    <property type="entry name" value="ALPHA-GLUCOSIDASE"/>
    <property type="match status" value="1"/>
</dbReference>
<dbReference type="InterPro" id="IPR025887">
    <property type="entry name" value="Glyco_hydro_31_N_dom"/>
</dbReference>
<evidence type="ECO:0000256" key="8">
    <source>
        <dbReference type="ARBA" id="ARBA00023295"/>
    </source>
</evidence>
<feature type="domain" description="Glycoside hydrolase family 31 TIM barrel" evidence="13">
    <location>
        <begin position="434"/>
        <end position="742"/>
    </location>
</feature>
<feature type="domain" description="Glycoside hydrolase family 31 N-terminal" evidence="14">
    <location>
        <begin position="125"/>
        <end position="371"/>
    </location>
</feature>
<dbReference type="SUPFAM" id="SSF51011">
    <property type="entry name" value="Glycosyl hydrolase domain"/>
    <property type="match status" value="1"/>
</dbReference>
<dbReference type="SUPFAM" id="SSF51445">
    <property type="entry name" value="(Trans)glycosidases"/>
    <property type="match status" value="1"/>
</dbReference>
<accession>A0A3M6TBU7</accession>
<keyword evidence="6" id="KW-0256">Endoplasmic reticulum</keyword>
<evidence type="ECO:0000259" key="16">
    <source>
        <dbReference type="Pfam" id="PF21365"/>
    </source>
</evidence>
<dbReference type="InterPro" id="IPR048395">
    <property type="entry name" value="Glyco_hydro_31_C"/>
</dbReference>
<evidence type="ECO:0000256" key="9">
    <source>
        <dbReference type="ARBA" id="ARBA00042895"/>
    </source>
</evidence>
<dbReference type="Pfam" id="PF01055">
    <property type="entry name" value="Glyco_hydro_31_2nd"/>
    <property type="match status" value="1"/>
</dbReference>
<evidence type="ECO:0000259" key="13">
    <source>
        <dbReference type="Pfam" id="PF01055"/>
    </source>
</evidence>
<dbReference type="InterPro" id="IPR011013">
    <property type="entry name" value="Gal_mutarotase_sf_dom"/>
</dbReference>
<organism evidence="17 18">
    <name type="scientific">Pocillopora damicornis</name>
    <name type="common">Cauliflower coral</name>
    <name type="synonym">Millepora damicornis</name>
    <dbReference type="NCBI Taxonomy" id="46731"/>
    <lineage>
        <taxon>Eukaryota</taxon>
        <taxon>Metazoa</taxon>
        <taxon>Cnidaria</taxon>
        <taxon>Anthozoa</taxon>
        <taxon>Hexacorallia</taxon>
        <taxon>Scleractinia</taxon>
        <taxon>Astrocoeniina</taxon>
        <taxon>Pocilloporidae</taxon>
        <taxon>Pocillopora</taxon>
    </lineage>
</organism>
<dbReference type="Gene3D" id="2.60.40.1180">
    <property type="entry name" value="Golgi alpha-mannosidase II"/>
    <property type="match status" value="2"/>
</dbReference>
<dbReference type="PANTHER" id="PTHR22762:SF54">
    <property type="entry name" value="BCDNA.GH04962"/>
    <property type="match status" value="1"/>
</dbReference>
<comment type="subcellular location">
    <subcellularLocation>
        <location evidence="1">Endoplasmic reticulum</location>
    </subcellularLocation>
</comment>
<feature type="compositionally biased region" description="Acidic residues" evidence="11">
    <location>
        <begin position="262"/>
        <end position="274"/>
    </location>
</feature>
<name>A0A3M6TBU7_POCDA</name>
<dbReference type="GO" id="GO:0005783">
    <property type="term" value="C:endoplasmic reticulum"/>
    <property type="evidence" value="ECO:0007669"/>
    <property type="project" value="UniProtKB-SubCell"/>
</dbReference>
<evidence type="ECO:0000256" key="1">
    <source>
        <dbReference type="ARBA" id="ARBA00004240"/>
    </source>
</evidence>
<evidence type="ECO:0000259" key="14">
    <source>
        <dbReference type="Pfam" id="PF13802"/>
    </source>
</evidence>
<feature type="region of interest" description="Disordered" evidence="11">
    <location>
        <begin position="220"/>
        <end position="285"/>
    </location>
</feature>
<feature type="transmembrane region" description="Helical" evidence="12">
    <location>
        <begin position="41"/>
        <end position="63"/>
    </location>
</feature>
<reference evidence="17 18" key="1">
    <citation type="journal article" date="2018" name="Sci. Rep.">
        <title>Comparative analysis of the Pocillopora damicornis genome highlights role of immune system in coral evolution.</title>
        <authorList>
            <person name="Cunning R."/>
            <person name="Bay R.A."/>
            <person name="Gillette P."/>
            <person name="Baker A.C."/>
            <person name="Traylor-Knowles N."/>
        </authorList>
    </citation>
    <scope>NUCLEOTIDE SEQUENCE [LARGE SCALE GENOMIC DNA]</scope>
    <source>
        <strain evidence="17">RSMAS</strain>
        <tissue evidence="17">Whole animal</tissue>
    </source>
</reference>
<dbReference type="AlphaFoldDB" id="A0A3M6TBU7"/>
<dbReference type="Proteomes" id="UP000275408">
    <property type="component" value="Unassembled WGS sequence"/>
</dbReference>
<keyword evidence="8 10" id="KW-0326">Glycosidase</keyword>
<dbReference type="GO" id="GO:0090599">
    <property type="term" value="F:alpha-glucosidase activity"/>
    <property type="evidence" value="ECO:0007669"/>
    <property type="project" value="TreeGrafter"/>
</dbReference>
<evidence type="ECO:0000256" key="7">
    <source>
        <dbReference type="ARBA" id="ARBA00023180"/>
    </source>
</evidence>
<dbReference type="GO" id="GO:0030246">
    <property type="term" value="F:carbohydrate binding"/>
    <property type="evidence" value="ECO:0007669"/>
    <property type="project" value="InterPro"/>
</dbReference>
<dbReference type="InterPro" id="IPR033403">
    <property type="entry name" value="DUF5110"/>
</dbReference>
<dbReference type="EMBL" id="RCHS01003942">
    <property type="protein sequence ID" value="RMX38788.1"/>
    <property type="molecule type" value="Genomic_DNA"/>
</dbReference>
<dbReference type="Pfam" id="PF17137">
    <property type="entry name" value="DUF5110"/>
    <property type="match status" value="1"/>
</dbReference>
<keyword evidence="12" id="KW-0472">Membrane</keyword>
<dbReference type="InterPro" id="IPR013780">
    <property type="entry name" value="Glyco_hydro_b"/>
</dbReference>
<dbReference type="Gene3D" id="3.20.20.80">
    <property type="entry name" value="Glycosidases"/>
    <property type="match status" value="1"/>
</dbReference>
<keyword evidence="18" id="KW-1185">Reference proteome</keyword>
<evidence type="ECO:0000256" key="3">
    <source>
        <dbReference type="ARBA" id="ARBA00007806"/>
    </source>
</evidence>
<sequence>MGSTQSTTVPFNCIREFEPTIPSQFTHQHSILRSRRAEVRILWSSMATFYISRIVSLLLVWIIPEINAVDKGNFKKCEQSSFCKNNREIQPGESPYSVVKDSLVFTDSSLDVNILNKKSNVLLGLKLQTLEKNTVRFRINERNPIRPRYEVKDVLIQEPKTISNQKLKQDDESVHIGFNNNSVVLTFEPFRLDFLVDNEVAVSVNSRGLMNFEHYREKQKIPVKVEDDDGEGHPPGENEEEKSDEHPESVREIQKENAEKKEEEEERVEEENWEENFKEHHDSRPRGPCSVGLDISFPGVEHVYGIPEHADTLALKTTVGSEPYRLYNLDVFEYELDSRMALYGSIPVMIAHSVARTVGVFWMNAAETWVDISSSSARKSMLNSLMSFFKGSEEVPQVDTHWISESGIIDVFVMLGPKPHDLFQEYAAFTGTTALPPLFGIAYHQSRWNYNDEDDVKNVDKGFDDHDIPYDVLWLDIEHTDGKKYMTWDKNKFPTPDQMQKNLASKGRKEATRLGYYVKNKDGGEYENWCWPGTSSWIDFLSPEIRKWWGSKFALSEYQGSTETLFTWNDMNEPSVFHGPEITMHKDALHFGDWEHRDVHNIYGFYQHMATVQGQIDRSGGRERPFVLSRAFFAGTQRNGPIWTGDNTADWGHLKASLPMILTLNLVGLPFSGADVGGFFKNPDPELLLRWYQAAAFLPFFRAHAHLDTKRREPWLYDEQYKNLIRDAIRVRYSLLPYWYTLFYHASETGTPIDACTAGWREISRKDLLVKPVTTQGQNSIDVYLPGKGEYWYDLHDFKIYRGESTIYVSTPLEKIPVFQRGGSIIATKQRIRRCSALMHKDPYTLTMALNPSAEAEGDLYVDDGHTFDYKNGAYIYMKFSFRGGRMVAKRETPNTQYTTAAWIERIVILGISNAPKGIFLTSDGGETRHLQFTHDPSTHTMTIKKPGVNIAKEWTITMHA</sequence>
<dbReference type="Pfam" id="PF13802">
    <property type="entry name" value="Gal_mutarotas_2"/>
    <property type="match status" value="1"/>
</dbReference>
<dbReference type="GO" id="GO:0006491">
    <property type="term" value="P:N-glycan processing"/>
    <property type="evidence" value="ECO:0007669"/>
    <property type="project" value="TreeGrafter"/>
</dbReference>
<feature type="compositionally biased region" description="Basic and acidic residues" evidence="11">
    <location>
        <begin position="243"/>
        <end position="261"/>
    </location>
</feature>
<proteinExistence type="inferred from homology"/>
<evidence type="ECO:0000256" key="12">
    <source>
        <dbReference type="SAM" id="Phobius"/>
    </source>
</evidence>
<evidence type="ECO:0000313" key="18">
    <source>
        <dbReference type="Proteomes" id="UP000275408"/>
    </source>
</evidence>
<dbReference type="SUPFAM" id="SSF74650">
    <property type="entry name" value="Galactose mutarotase-like"/>
    <property type="match status" value="1"/>
</dbReference>
<keyword evidence="12" id="KW-1133">Transmembrane helix</keyword>
<comment type="caution">
    <text evidence="17">The sequence shown here is derived from an EMBL/GenBank/DDBJ whole genome shotgun (WGS) entry which is preliminary data.</text>
</comment>
<comment type="pathway">
    <text evidence="2">Glycan metabolism; N-glycan metabolism.</text>
</comment>